<reference evidence="4" key="1">
    <citation type="journal article" date="2020" name="mSystems">
        <title>Genome- and Community-Level Interaction Insights into Carbon Utilization and Element Cycling Functions of Hydrothermarchaeota in Hydrothermal Sediment.</title>
        <authorList>
            <person name="Zhou Z."/>
            <person name="Liu Y."/>
            <person name="Xu W."/>
            <person name="Pan J."/>
            <person name="Luo Z.H."/>
            <person name="Li M."/>
        </authorList>
    </citation>
    <scope>NUCLEOTIDE SEQUENCE [LARGE SCALE GENOMIC DNA]</scope>
    <source>
        <strain evidence="4">SpSt-374</strain>
    </source>
</reference>
<evidence type="ECO:0000256" key="2">
    <source>
        <dbReference type="ARBA" id="ARBA00023002"/>
    </source>
</evidence>
<sequence>MTMKYKYALIIAQGSAKNLVIVEDDIPEPAAGQVRVKMQAAGVSAADILMREGIYPIDPPSFPFIPGYDIVGTVDKCGEGATKFQPGQQVAALTKTGAYAEYVCIPEADLVLLPAGVDPVEAVSTILNYLTAYQILHRVAQVKPGEKVLIYAAGGGIGTSLIDLGKLVNLQMYGTDAKSKQQVLVDMGVTPIDYQSEDVREKIMSLTGDGVDLALDPIGGENCFRAYSTLREGGKVVSFGVSFGLQGETPSLRDVFIWFNAALSLNLIHPTKKVMTYAVSLFKKENHDLYIQDLTAILNLLAEKKIKPVIDRTMPLSEARKAHQLLDDRVVKGKIVLVPGS</sequence>
<dbReference type="GO" id="GO:0016651">
    <property type="term" value="F:oxidoreductase activity, acting on NAD(P)H"/>
    <property type="evidence" value="ECO:0007669"/>
    <property type="project" value="TreeGrafter"/>
</dbReference>
<dbReference type="PANTHER" id="PTHR48106:SF18">
    <property type="entry name" value="QUINONE OXIDOREDUCTASE PIG3"/>
    <property type="match status" value="1"/>
</dbReference>
<proteinExistence type="predicted"/>
<dbReference type="PANTHER" id="PTHR48106">
    <property type="entry name" value="QUINONE OXIDOREDUCTASE PIG3-RELATED"/>
    <property type="match status" value="1"/>
</dbReference>
<dbReference type="SUPFAM" id="SSF51735">
    <property type="entry name" value="NAD(P)-binding Rossmann-fold domains"/>
    <property type="match status" value="1"/>
</dbReference>
<dbReference type="GO" id="GO:0070402">
    <property type="term" value="F:NADPH binding"/>
    <property type="evidence" value="ECO:0007669"/>
    <property type="project" value="TreeGrafter"/>
</dbReference>
<dbReference type="InterPro" id="IPR011032">
    <property type="entry name" value="GroES-like_sf"/>
</dbReference>
<keyword evidence="1" id="KW-0521">NADP</keyword>
<dbReference type="CDD" id="cd08273">
    <property type="entry name" value="MDR8"/>
    <property type="match status" value="1"/>
</dbReference>
<dbReference type="Gene3D" id="3.40.50.720">
    <property type="entry name" value="NAD(P)-binding Rossmann-like Domain"/>
    <property type="match status" value="1"/>
</dbReference>
<evidence type="ECO:0000256" key="1">
    <source>
        <dbReference type="ARBA" id="ARBA00022857"/>
    </source>
</evidence>
<dbReference type="SUPFAM" id="SSF50129">
    <property type="entry name" value="GroES-like"/>
    <property type="match status" value="1"/>
</dbReference>
<evidence type="ECO:0000313" key="4">
    <source>
        <dbReference type="EMBL" id="HGG02360.1"/>
    </source>
</evidence>
<accession>A0A7C3ZIX7</accession>
<dbReference type="Pfam" id="PF13602">
    <property type="entry name" value="ADH_zinc_N_2"/>
    <property type="match status" value="1"/>
</dbReference>
<keyword evidence="2" id="KW-0560">Oxidoreductase</keyword>
<dbReference type="InterPro" id="IPR020843">
    <property type="entry name" value="ER"/>
</dbReference>
<dbReference type="Gene3D" id="3.90.180.10">
    <property type="entry name" value="Medium-chain alcohol dehydrogenases, catalytic domain"/>
    <property type="match status" value="1"/>
</dbReference>
<feature type="domain" description="Enoyl reductase (ER)" evidence="3">
    <location>
        <begin position="14"/>
        <end position="337"/>
    </location>
</feature>
<protein>
    <submittedName>
        <fullName evidence="4">Oxidoreductase</fullName>
    </submittedName>
</protein>
<dbReference type="AlphaFoldDB" id="A0A7C3ZIX7"/>
<gene>
    <name evidence="4" type="ORF">ENR15_17385</name>
</gene>
<dbReference type="InterPro" id="IPR013154">
    <property type="entry name" value="ADH-like_N"/>
</dbReference>
<comment type="caution">
    <text evidence="4">The sequence shown here is derived from an EMBL/GenBank/DDBJ whole genome shotgun (WGS) entry which is preliminary data.</text>
</comment>
<dbReference type="Pfam" id="PF08240">
    <property type="entry name" value="ADH_N"/>
    <property type="match status" value="1"/>
</dbReference>
<evidence type="ECO:0000259" key="3">
    <source>
        <dbReference type="SMART" id="SM00829"/>
    </source>
</evidence>
<organism evidence="4">
    <name type="scientific">Planktothricoides sp. SpSt-374</name>
    <dbReference type="NCBI Taxonomy" id="2282167"/>
    <lineage>
        <taxon>Bacteria</taxon>
        <taxon>Bacillati</taxon>
        <taxon>Cyanobacteriota</taxon>
        <taxon>Cyanophyceae</taxon>
        <taxon>Oscillatoriophycideae</taxon>
        <taxon>Oscillatoriales</taxon>
        <taxon>Oscillatoriaceae</taxon>
        <taxon>Planktothricoides</taxon>
    </lineage>
</organism>
<dbReference type="SMART" id="SM00829">
    <property type="entry name" value="PKS_ER"/>
    <property type="match status" value="1"/>
</dbReference>
<dbReference type="EMBL" id="DSPX01000179">
    <property type="protein sequence ID" value="HGG02360.1"/>
    <property type="molecule type" value="Genomic_DNA"/>
</dbReference>
<dbReference type="InterPro" id="IPR036291">
    <property type="entry name" value="NAD(P)-bd_dom_sf"/>
</dbReference>
<name>A0A7C3ZIX7_9CYAN</name>